<dbReference type="InterPro" id="IPR000843">
    <property type="entry name" value="HTH_LacI"/>
</dbReference>
<reference evidence="5" key="2">
    <citation type="submission" date="2020-09" db="EMBL/GenBank/DDBJ databases">
        <authorList>
            <person name="Sun Q."/>
            <person name="Zhou Y."/>
        </authorList>
    </citation>
    <scope>NUCLEOTIDE SEQUENCE</scope>
    <source>
        <strain evidence="5">CGMCC 1.15360</strain>
    </source>
</reference>
<dbReference type="PANTHER" id="PTHR30146">
    <property type="entry name" value="LACI-RELATED TRANSCRIPTIONAL REPRESSOR"/>
    <property type="match status" value="1"/>
</dbReference>
<evidence type="ECO:0000256" key="2">
    <source>
        <dbReference type="ARBA" id="ARBA00023125"/>
    </source>
</evidence>
<dbReference type="InterPro" id="IPR046335">
    <property type="entry name" value="LacI/GalR-like_sensor"/>
</dbReference>
<comment type="caution">
    <text evidence="5">The sequence shown here is derived from an EMBL/GenBank/DDBJ whole genome shotgun (WGS) entry which is preliminary data.</text>
</comment>
<evidence type="ECO:0000313" key="5">
    <source>
        <dbReference type="EMBL" id="GGD74617.1"/>
    </source>
</evidence>
<dbReference type="PROSITE" id="PS00356">
    <property type="entry name" value="HTH_LACI_1"/>
    <property type="match status" value="1"/>
</dbReference>
<organism evidence="5 6">
    <name type="scientific">Croceicoccus mobilis</name>
    <dbReference type="NCBI Taxonomy" id="1703339"/>
    <lineage>
        <taxon>Bacteria</taxon>
        <taxon>Pseudomonadati</taxon>
        <taxon>Pseudomonadota</taxon>
        <taxon>Alphaproteobacteria</taxon>
        <taxon>Sphingomonadales</taxon>
        <taxon>Erythrobacteraceae</taxon>
        <taxon>Croceicoccus</taxon>
    </lineage>
</organism>
<dbReference type="SMART" id="SM00354">
    <property type="entry name" value="HTH_LACI"/>
    <property type="match status" value="1"/>
</dbReference>
<evidence type="ECO:0000313" key="6">
    <source>
        <dbReference type="Proteomes" id="UP000612349"/>
    </source>
</evidence>
<sequence>MDRITGENVFMAVGIRDVARAAGVSPATVSRVLSGTPVDPAMRDAVLKAVETTGYRPNLAARRLRSRHTNTIGLIVADIRNPFFTAVSRTIEDMANRQGMRIILCNTDEDPAKEEAYLGLMEEERVTGVILAPARSTRKRPPRDFPTVLIDRTIPGEVFDCVVLDNISMADALVQHLVQRGHRRIAGLFGAESNTGRERRIGFEEAAARLGIAATSHAVPHADGEAAQVLHGILAGADRPDAIVASNGVMLLTVLRELRVLGLRVPGDIALAGFDNNDWMEFVGDGLTVIEQPVDEIGRTAMTMLAERIAHPENPARKVVLQGRLIVRGSSAAVDAAADMEAQSR</sequence>
<dbReference type="Gene3D" id="1.10.260.40">
    <property type="entry name" value="lambda repressor-like DNA-binding domains"/>
    <property type="match status" value="1"/>
</dbReference>
<reference evidence="5" key="1">
    <citation type="journal article" date="2014" name="Int. J. Syst. Evol. Microbiol.">
        <title>Complete genome sequence of Corynebacterium casei LMG S-19264T (=DSM 44701T), isolated from a smear-ripened cheese.</title>
        <authorList>
            <consortium name="US DOE Joint Genome Institute (JGI-PGF)"/>
            <person name="Walter F."/>
            <person name="Albersmeier A."/>
            <person name="Kalinowski J."/>
            <person name="Ruckert C."/>
        </authorList>
    </citation>
    <scope>NUCLEOTIDE SEQUENCE</scope>
    <source>
        <strain evidence="5">CGMCC 1.15360</strain>
    </source>
</reference>
<dbReference type="SUPFAM" id="SSF47413">
    <property type="entry name" value="lambda repressor-like DNA-binding domains"/>
    <property type="match status" value="1"/>
</dbReference>
<dbReference type="GO" id="GO:0003700">
    <property type="term" value="F:DNA-binding transcription factor activity"/>
    <property type="evidence" value="ECO:0007669"/>
    <property type="project" value="TreeGrafter"/>
</dbReference>
<dbReference type="InterPro" id="IPR010982">
    <property type="entry name" value="Lambda_DNA-bd_dom_sf"/>
</dbReference>
<proteinExistence type="predicted"/>
<dbReference type="PROSITE" id="PS50932">
    <property type="entry name" value="HTH_LACI_2"/>
    <property type="match status" value="1"/>
</dbReference>
<dbReference type="Pfam" id="PF00356">
    <property type="entry name" value="LacI"/>
    <property type="match status" value="1"/>
</dbReference>
<gene>
    <name evidence="5" type="ORF">GCM10010990_25380</name>
</gene>
<dbReference type="Gene3D" id="3.40.50.2300">
    <property type="match status" value="2"/>
</dbReference>
<accession>A0A916Z3L2</accession>
<evidence type="ECO:0000256" key="1">
    <source>
        <dbReference type="ARBA" id="ARBA00023015"/>
    </source>
</evidence>
<dbReference type="InterPro" id="IPR028082">
    <property type="entry name" value="Peripla_BP_I"/>
</dbReference>
<dbReference type="AlphaFoldDB" id="A0A916Z3L2"/>
<evidence type="ECO:0000259" key="4">
    <source>
        <dbReference type="PROSITE" id="PS50932"/>
    </source>
</evidence>
<keyword evidence="1" id="KW-0805">Transcription regulation</keyword>
<keyword evidence="6" id="KW-1185">Reference proteome</keyword>
<protein>
    <submittedName>
        <fullName evidence="5">LacI family transcriptional regulator</fullName>
    </submittedName>
</protein>
<name>A0A916Z3L2_9SPHN</name>
<dbReference type="PANTHER" id="PTHR30146:SF145">
    <property type="entry name" value="RIBOSE OPERON REPRESSOR"/>
    <property type="match status" value="1"/>
</dbReference>
<dbReference type="GO" id="GO:0000976">
    <property type="term" value="F:transcription cis-regulatory region binding"/>
    <property type="evidence" value="ECO:0007669"/>
    <property type="project" value="TreeGrafter"/>
</dbReference>
<dbReference type="Pfam" id="PF13377">
    <property type="entry name" value="Peripla_BP_3"/>
    <property type="match status" value="1"/>
</dbReference>
<keyword evidence="3" id="KW-0804">Transcription</keyword>
<dbReference type="SUPFAM" id="SSF53822">
    <property type="entry name" value="Periplasmic binding protein-like I"/>
    <property type="match status" value="1"/>
</dbReference>
<dbReference type="EMBL" id="BMIP01000005">
    <property type="protein sequence ID" value="GGD74617.1"/>
    <property type="molecule type" value="Genomic_DNA"/>
</dbReference>
<feature type="domain" description="HTH lacI-type" evidence="4">
    <location>
        <begin position="13"/>
        <end position="66"/>
    </location>
</feature>
<keyword evidence="2" id="KW-0238">DNA-binding</keyword>
<dbReference type="CDD" id="cd01392">
    <property type="entry name" value="HTH_LacI"/>
    <property type="match status" value="1"/>
</dbReference>
<dbReference type="Proteomes" id="UP000612349">
    <property type="component" value="Unassembled WGS sequence"/>
</dbReference>
<evidence type="ECO:0000256" key="3">
    <source>
        <dbReference type="ARBA" id="ARBA00023163"/>
    </source>
</evidence>